<comment type="similarity">
    <text evidence="8 9">Belongs to the TRAP transporter small permease family.</text>
</comment>
<dbReference type="Pfam" id="PF04290">
    <property type="entry name" value="DctQ"/>
    <property type="match status" value="1"/>
</dbReference>
<feature type="transmembrane region" description="Helical" evidence="9">
    <location>
        <begin position="20"/>
        <end position="39"/>
    </location>
</feature>
<dbReference type="InterPro" id="IPR007387">
    <property type="entry name" value="TRAP_DctQ"/>
</dbReference>
<evidence type="ECO:0000256" key="3">
    <source>
        <dbReference type="ARBA" id="ARBA00022475"/>
    </source>
</evidence>
<comment type="caution">
    <text evidence="11">The sequence shown here is derived from an EMBL/GenBank/DDBJ whole genome shotgun (WGS) entry which is preliminary data.</text>
</comment>
<feature type="transmembrane region" description="Helical" evidence="9">
    <location>
        <begin position="132"/>
        <end position="149"/>
    </location>
</feature>
<evidence type="ECO:0000256" key="7">
    <source>
        <dbReference type="ARBA" id="ARBA00023136"/>
    </source>
</evidence>
<comment type="function">
    <text evidence="9">Part of the tripartite ATP-independent periplasmic (TRAP) transport system.</text>
</comment>
<evidence type="ECO:0000313" key="11">
    <source>
        <dbReference type="EMBL" id="RDE19020.1"/>
    </source>
</evidence>
<proteinExistence type="inferred from homology"/>
<evidence type="ECO:0000313" key="12">
    <source>
        <dbReference type="Proteomes" id="UP000253769"/>
    </source>
</evidence>
<evidence type="ECO:0000256" key="1">
    <source>
        <dbReference type="ARBA" id="ARBA00004429"/>
    </source>
</evidence>
<feature type="transmembrane region" description="Helical" evidence="9">
    <location>
        <begin position="51"/>
        <end position="69"/>
    </location>
</feature>
<comment type="subcellular location">
    <subcellularLocation>
        <location evidence="1 9">Cell inner membrane</location>
        <topology evidence="1 9">Multi-pass membrane protein</topology>
    </subcellularLocation>
</comment>
<dbReference type="AlphaFoldDB" id="A0A369WAI2"/>
<comment type="subunit">
    <text evidence="9">The complex comprises the extracytoplasmic solute receptor protein and the two transmembrane proteins.</text>
</comment>
<evidence type="ECO:0000256" key="2">
    <source>
        <dbReference type="ARBA" id="ARBA00022448"/>
    </source>
</evidence>
<evidence type="ECO:0000256" key="5">
    <source>
        <dbReference type="ARBA" id="ARBA00022692"/>
    </source>
</evidence>
<dbReference type="InterPro" id="IPR055348">
    <property type="entry name" value="DctQ"/>
</dbReference>
<dbReference type="GO" id="GO:0022857">
    <property type="term" value="F:transmembrane transporter activity"/>
    <property type="evidence" value="ECO:0007669"/>
    <property type="project" value="UniProtKB-UniRule"/>
</dbReference>
<dbReference type="EMBL" id="QQOH01000004">
    <property type="protein sequence ID" value="RDE19020.1"/>
    <property type="molecule type" value="Genomic_DNA"/>
</dbReference>
<dbReference type="PANTHER" id="PTHR35011">
    <property type="entry name" value="2,3-DIKETO-L-GULONATE TRAP TRANSPORTER SMALL PERMEASE PROTEIN YIAM"/>
    <property type="match status" value="1"/>
</dbReference>
<sequence length="181" mass="20423">MISLFARADRYLAQFSRLCLVGLTLLLAGLMAVAVFLRYVMDQAFPAIEEISILAGLWLYFISMVVVTRERSHLTGGILDLLNLSPRTRVLIKGFNDLVGLLVIGFFGFYAFKYLLFVMKINRVSTNLGWPTAFWVGAAIAGFTLMALYKVRDLFIHKNSYTEFDNKSPHPADATLEEISR</sequence>
<evidence type="ECO:0000256" key="4">
    <source>
        <dbReference type="ARBA" id="ARBA00022519"/>
    </source>
</evidence>
<keyword evidence="2 9" id="KW-0813">Transport</keyword>
<evidence type="ECO:0000256" key="8">
    <source>
        <dbReference type="ARBA" id="ARBA00038436"/>
    </source>
</evidence>
<feature type="domain" description="Tripartite ATP-independent periplasmic transporters DctQ component" evidence="10">
    <location>
        <begin position="28"/>
        <end position="154"/>
    </location>
</feature>
<organism evidence="11 12">
    <name type="scientific">Motiliproteus coralliicola</name>
    <dbReference type="NCBI Taxonomy" id="2283196"/>
    <lineage>
        <taxon>Bacteria</taxon>
        <taxon>Pseudomonadati</taxon>
        <taxon>Pseudomonadota</taxon>
        <taxon>Gammaproteobacteria</taxon>
        <taxon>Oceanospirillales</taxon>
        <taxon>Oceanospirillaceae</taxon>
        <taxon>Motiliproteus</taxon>
    </lineage>
</organism>
<keyword evidence="5 9" id="KW-0812">Transmembrane</keyword>
<keyword evidence="3" id="KW-1003">Cell membrane</keyword>
<dbReference type="OrthoDB" id="4964541at2"/>
<protein>
    <recommendedName>
        <fullName evidence="9">TRAP transporter small permease protein</fullName>
    </recommendedName>
</protein>
<dbReference type="GO" id="GO:0015740">
    <property type="term" value="P:C4-dicarboxylate transport"/>
    <property type="evidence" value="ECO:0007669"/>
    <property type="project" value="TreeGrafter"/>
</dbReference>
<name>A0A369WAI2_9GAMM</name>
<evidence type="ECO:0000259" key="10">
    <source>
        <dbReference type="Pfam" id="PF04290"/>
    </source>
</evidence>
<dbReference type="Proteomes" id="UP000253769">
    <property type="component" value="Unassembled WGS sequence"/>
</dbReference>
<dbReference type="PANTHER" id="PTHR35011:SF2">
    <property type="entry name" value="2,3-DIKETO-L-GULONATE TRAP TRANSPORTER SMALL PERMEASE PROTEIN YIAM"/>
    <property type="match status" value="1"/>
</dbReference>
<feature type="transmembrane region" description="Helical" evidence="9">
    <location>
        <begin position="90"/>
        <end position="112"/>
    </location>
</feature>
<dbReference type="RefSeq" id="WP_114696640.1">
    <property type="nucleotide sequence ID" value="NZ_QQOH01000004.1"/>
</dbReference>
<keyword evidence="7 9" id="KW-0472">Membrane</keyword>
<reference evidence="11 12" key="1">
    <citation type="submission" date="2018-07" db="EMBL/GenBank/DDBJ databases">
        <title>Motiliproteus coralliicola sp. nov., a bacterium isolated from Coral.</title>
        <authorList>
            <person name="Wang G."/>
        </authorList>
    </citation>
    <scope>NUCLEOTIDE SEQUENCE [LARGE SCALE GENOMIC DNA]</scope>
    <source>
        <strain evidence="11 12">C34</strain>
    </source>
</reference>
<dbReference type="GO" id="GO:0005886">
    <property type="term" value="C:plasma membrane"/>
    <property type="evidence" value="ECO:0007669"/>
    <property type="project" value="UniProtKB-SubCell"/>
</dbReference>
<keyword evidence="12" id="KW-1185">Reference proteome</keyword>
<gene>
    <name evidence="11" type="ORF">DV711_15585</name>
</gene>
<keyword evidence="6 9" id="KW-1133">Transmembrane helix</keyword>
<keyword evidence="4 9" id="KW-0997">Cell inner membrane</keyword>
<evidence type="ECO:0000256" key="6">
    <source>
        <dbReference type="ARBA" id="ARBA00022989"/>
    </source>
</evidence>
<accession>A0A369WAI2</accession>
<evidence type="ECO:0000256" key="9">
    <source>
        <dbReference type="RuleBase" id="RU369079"/>
    </source>
</evidence>